<dbReference type="Proteomes" id="UP000598488">
    <property type="component" value="Unassembled WGS sequence"/>
</dbReference>
<dbReference type="EMBL" id="JAEMUH010000003">
    <property type="protein sequence ID" value="MBJ7549916.1"/>
    <property type="molecule type" value="Genomic_DNA"/>
</dbReference>
<evidence type="ECO:0000256" key="2">
    <source>
        <dbReference type="ARBA" id="ARBA00022475"/>
    </source>
</evidence>
<dbReference type="PANTHER" id="PTHR30485">
    <property type="entry name" value="NI/FE-HYDROGENASE 1 B-TYPE CYTOCHROME SUBUNIT"/>
    <property type="match status" value="1"/>
</dbReference>
<feature type="transmembrane region" description="Helical" evidence="6">
    <location>
        <begin position="39"/>
        <end position="59"/>
    </location>
</feature>
<dbReference type="SUPFAM" id="SSF81342">
    <property type="entry name" value="Transmembrane di-heme cytochromes"/>
    <property type="match status" value="1"/>
</dbReference>
<dbReference type="Pfam" id="PF01292">
    <property type="entry name" value="Ni_hydr_CYTB"/>
    <property type="match status" value="1"/>
</dbReference>
<keyword evidence="4 6" id="KW-1133">Transmembrane helix</keyword>
<feature type="transmembrane region" description="Helical" evidence="6">
    <location>
        <begin position="199"/>
        <end position="218"/>
    </location>
</feature>
<dbReference type="InterPro" id="IPR011577">
    <property type="entry name" value="Cyt_b561_bac/Ni-Hgenase"/>
</dbReference>
<proteinExistence type="predicted"/>
<keyword evidence="9" id="KW-1185">Reference proteome</keyword>
<keyword evidence="5 6" id="KW-0472">Membrane</keyword>
<comment type="caution">
    <text evidence="8">The sequence shown here is derived from an EMBL/GenBank/DDBJ whole genome shotgun (WGS) entry which is preliminary data.</text>
</comment>
<evidence type="ECO:0000256" key="3">
    <source>
        <dbReference type="ARBA" id="ARBA00022692"/>
    </source>
</evidence>
<evidence type="ECO:0000256" key="6">
    <source>
        <dbReference type="SAM" id="Phobius"/>
    </source>
</evidence>
<dbReference type="Gene3D" id="1.20.950.20">
    <property type="entry name" value="Transmembrane di-heme cytochromes, Chain C"/>
    <property type="match status" value="1"/>
</dbReference>
<evidence type="ECO:0000313" key="8">
    <source>
        <dbReference type="EMBL" id="MBJ7549916.1"/>
    </source>
</evidence>
<evidence type="ECO:0000313" key="9">
    <source>
        <dbReference type="Proteomes" id="UP000598488"/>
    </source>
</evidence>
<feature type="transmembrane region" description="Helical" evidence="6">
    <location>
        <begin position="97"/>
        <end position="119"/>
    </location>
</feature>
<feature type="domain" description="Cytochrome b561 bacterial/Ni-hydrogenase" evidence="7">
    <location>
        <begin position="7"/>
        <end position="181"/>
    </location>
</feature>
<dbReference type="InterPro" id="IPR051542">
    <property type="entry name" value="Hydrogenase_cytochrome"/>
</dbReference>
<sequence length="220" mass="24351">MAKIRIWDWPVRMLHWLMALLFTGLIVTGKGDGDNMDLHFYMGYALSAVIIARIIYGVIGSEFARFSQFIYSPVTILSHVKALVTGKGKEYLGHNPVGGVMVITLLLALTLQWGSGLFISDEIFLFGPFYGAISDGSTEFLGSIHHSLPDILIILVALHVLAVLYHEIRFKERLIAAMIHGKKVAHNPASVEPVKTPRIGVIVSLTCALGWLTWLWSIPV</sequence>
<evidence type="ECO:0000256" key="1">
    <source>
        <dbReference type="ARBA" id="ARBA00004651"/>
    </source>
</evidence>
<keyword evidence="3 6" id="KW-0812">Transmembrane</keyword>
<name>A0ABS0Z8E6_9GAMM</name>
<dbReference type="RefSeq" id="WP_199461462.1">
    <property type="nucleotide sequence ID" value="NZ_JAEMUH010000003.1"/>
</dbReference>
<reference evidence="8 9" key="1">
    <citation type="submission" date="2020-12" db="EMBL/GenBank/DDBJ databases">
        <title>Comparative genome analysis of fungal antagonists Marinomonas ostreistagni 398 and M. spartinae 468.</title>
        <authorList>
            <person name="Fields J.L."/>
            <person name="Mavrodi O.V."/>
            <person name="Biber P.D."/>
            <person name="Indest K.J."/>
            <person name="Mavrodi D.V."/>
        </authorList>
    </citation>
    <scope>NUCLEOTIDE SEQUENCE [LARGE SCALE GENOMIC DNA]</scope>
    <source>
        <strain evidence="8 9">USM7</strain>
    </source>
</reference>
<gene>
    <name evidence="8" type="ORF">JHD44_04435</name>
</gene>
<comment type="subcellular location">
    <subcellularLocation>
        <location evidence="1">Cell membrane</location>
        <topology evidence="1">Multi-pass membrane protein</topology>
    </subcellularLocation>
</comment>
<dbReference type="InterPro" id="IPR016174">
    <property type="entry name" value="Di-haem_cyt_TM"/>
</dbReference>
<organism evidence="8 9">
    <name type="scientific">Marinomonas ostreistagni</name>
    <dbReference type="NCBI Taxonomy" id="359209"/>
    <lineage>
        <taxon>Bacteria</taxon>
        <taxon>Pseudomonadati</taxon>
        <taxon>Pseudomonadota</taxon>
        <taxon>Gammaproteobacteria</taxon>
        <taxon>Oceanospirillales</taxon>
        <taxon>Oceanospirillaceae</taxon>
        <taxon>Marinomonas</taxon>
    </lineage>
</organism>
<evidence type="ECO:0000259" key="7">
    <source>
        <dbReference type="Pfam" id="PF01292"/>
    </source>
</evidence>
<accession>A0ABS0Z8E6</accession>
<protein>
    <submittedName>
        <fullName evidence="8">Cytochrome b/b6 domain-containing protein</fullName>
    </submittedName>
</protein>
<evidence type="ECO:0000256" key="5">
    <source>
        <dbReference type="ARBA" id="ARBA00023136"/>
    </source>
</evidence>
<keyword evidence="2" id="KW-1003">Cell membrane</keyword>
<feature type="transmembrane region" description="Helical" evidence="6">
    <location>
        <begin position="151"/>
        <end position="168"/>
    </location>
</feature>
<evidence type="ECO:0000256" key="4">
    <source>
        <dbReference type="ARBA" id="ARBA00022989"/>
    </source>
</evidence>
<dbReference type="PANTHER" id="PTHR30485:SF2">
    <property type="entry name" value="BLL0597 PROTEIN"/>
    <property type="match status" value="1"/>
</dbReference>